<keyword evidence="2 5" id="KW-0479">Metal-binding</keyword>
<evidence type="ECO:0000256" key="5">
    <source>
        <dbReference type="RuleBase" id="RU003682"/>
    </source>
</evidence>
<evidence type="ECO:0000256" key="3">
    <source>
        <dbReference type="ARBA" id="ARBA00023002"/>
    </source>
</evidence>
<dbReference type="Pfam" id="PF14226">
    <property type="entry name" value="DIOX_N"/>
    <property type="match status" value="1"/>
</dbReference>
<dbReference type="AlphaFoldDB" id="A0A2S3GX15"/>
<dbReference type="GO" id="GO:0016491">
    <property type="term" value="F:oxidoreductase activity"/>
    <property type="evidence" value="ECO:0007669"/>
    <property type="project" value="UniProtKB-KW"/>
</dbReference>
<organism evidence="7">
    <name type="scientific">Panicum hallii</name>
    <dbReference type="NCBI Taxonomy" id="206008"/>
    <lineage>
        <taxon>Eukaryota</taxon>
        <taxon>Viridiplantae</taxon>
        <taxon>Streptophyta</taxon>
        <taxon>Embryophyta</taxon>
        <taxon>Tracheophyta</taxon>
        <taxon>Spermatophyta</taxon>
        <taxon>Magnoliopsida</taxon>
        <taxon>Liliopsida</taxon>
        <taxon>Poales</taxon>
        <taxon>Poaceae</taxon>
        <taxon>PACMAD clade</taxon>
        <taxon>Panicoideae</taxon>
        <taxon>Panicodae</taxon>
        <taxon>Paniceae</taxon>
        <taxon>Panicinae</taxon>
        <taxon>Panicum</taxon>
        <taxon>Panicum sect. Panicum</taxon>
    </lineage>
</organism>
<evidence type="ECO:0000259" key="6">
    <source>
        <dbReference type="PROSITE" id="PS51471"/>
    </source>
</evidence>
<name>A0A2S3GX15_9POAL</name>
<dbReference type="InterPro" id="IPR044861">
    <property type="entry name" value="IPNS-like_FE2OG_OXY"/>
</dbReference>
<evidence type="ECO:0000313" key="7">
    <source>
        <dbReference type="EMBL" id="PAN10238.1"/>
    </source>
</evidence>
<comment type="similarity">
    <text evidence="1 5">Belongs to the iron/ascorbate-dependent oxidoreductase family.</text>
</comment>
<reference evidence="7" key="1">
    <citation type="submission" date="2018-04" db="EMBL/GenBank/DDBJ databases">
        <title>WGS assembly of Panicum hallii.</title>
        <authorList>
            <person name="Lovell J."/>
            <person name="Jenkins J."/>
            <person name="Lowry D."/>
            <person name="Mamidi S."/>
            <person name="Sreedasyam A."/>
            <person name="Weng X."/>
            <person name="Barry K."/>
            <person name="Bonette J."/>
            <person name="Campitelli B."/>
            <person name="Daum C."/>
            <person name="Gordon S."/>
            <person name="Gould B."/>
            <person name="Lipzen A."/>
            <person name="Macqueen A."/>
            <person name="Palacio-Mejia J."/>
            <person name="Plott C."/>
            <person name="Shakirov E."/>
            <person name="Shu S."/>
            <person name="Yoshinaga Y."/>
            <person name="Zane M."/>
            <person name="Rokhsar D."/>
            <person name="Grimwood J."/>
            <person name="Schmutz J."/>
            <person name="Juenger T."/>
        </authorList>
    </citation>
    <scope>NUCLEOTIDE SEQUENCE [LARGE SCALE GENOMIC DNA]</scope>
    <source>
        <strain evidence="7">FIL2</strain>
    </source>
</reference>
<dbReference type="SUPFAM" id="SSF51197">
    <property type="entry name" value="Clavaminate synthase-like"/>
    <property type="match status" value="1"/>
</dbReference>
<evidence type="ECO:0000256" key="1">
    <source>
        <dbReference type="ARBA" id="ARBA00008056"/>
    </source>
</evidence>
<dbReference type="EMBL" id="CM008047">
    <property type="protein sequence ID" value="PAN10238.1"/>
    <property type="molecule type" value="Genomic_DNA"/>
</dbReference>
<keyword evidence="3 5" id="KW-0560">Oxidoreductase</keyword>
<dbReference type="GO" id="GO:0046872">
    <property type="term" value="F:metal ion binding"/>
    <property type="evidence" value="ECO:0007669"/>
    <property type="project" value="UniProtKB-KW"/>
</dbReference>
<dbReference type="Pfam" id="PF03171">
    <property type="entry name" value="2OG-FeII_Oxy"/>
    <property type="match status" value="1"/>
</dbReference>
<dbReference type="PROSITE" id="PS51471">
    <property type="entry name" value="FE2OG_OXY"/>
    <property type="match status" value="1"/>
</dbReference>
<dbReference type="InterPro" id="IPR005123">
    <property type="entry name" value="Oxoglu/Fe-dep_dioxygenase_dom"/>
</dbReference>
<dbReference type="Gene3D" id="2.60.120.330">
    <property type="entry name" value="B-lactam Antibiotic, Isopenicillin N Synthase, Chain"/>
    <property type="match status" value="1"/>
</dbReference>
<keyword evidence="4 5" id="KW-0408">Iron</keyword>
<accession>A0A2S3GX15</accession>
<evidence type="ECO:0000256" key="4">
    <source>
        <dbReference type="ARBA" id="ARBA00023004"/>
    </source>
</evidence>
<dbReference type="InterPro" id="IPR026992">
    <property type="entry name" value="DIOX_N"/>
</dbReference>
<dbReference type="InterPro" id="IPR027443">
    <property type="entry name" value="IPNS-like_sf"/>
</dbReference>
<feature type="domain" description="Fe2OG dioxygenase" evidence="6">
    <location>
        <begin position="211"/>
        <end position="315"/>
    </location>
</feature>
<proteinExistence type="inferred from homology"/>
<protein>
    <recommendedName>
        <fullName evidence="6">Fe2OG dioxygenase domain-containing protein</fullName>
    </recommendedName>
</protein>
<sequence length="363" mass="41109">MEMEAPRSSEARWSRVASSLPVRNVQDLAACSEGLTEEKLKRYIRLDIQDDDDVVAEQSGEVPMIDLGKLFNPDFAEDESARLRSACEDWGFFQLVNHGVPDDIIASIRGDIEKFFQLPLEVKSTYAQLPGDLQGYGQSFVVSERQTLDWSDMFVIIAHPSQAQDMRYWPVQPHTFRKSIEDYSSELMKTAHSIVTAIAKTLNIDLELMVDKYVCQYLRMNYYPPCMTMAKKVLGFSPHSDGSFLTFLLEVNSVQGLQIKRHNAWIPVKPNPNALLVNVGDFLEIMSNGKYKSIEHRVTINTNQERLTLSAFHVPSLDGVVSPVPGIAEERPLYKTVGVEEYSKLYMSNKLDGKRALDHAKLL</sequence>
<evidence type="ECO:0000256" key="2">
    <source>
        <dbReference type="ARBA" id="ARBA00022723"/>
    </source>
</evidence>
<dbReference type="FunFam" id="2.60.120.330:FF:000079">
    <property type="entry name" value="Protein SRG1"/>
    <property type="match status" value="1"/>
</dbReference>
<dbReference type="Gramene" id="PAN10238">
    <property type="protein sequence ID" value="PAN10238"/>
    <property type="gene ID" value="PAHAL_2G080900"/>
</dbReference>
<dbReference type="Proteomes" id="UP000243499">
    <property type="component" value="Chromosome 2"/>
</dbReference>
<dbReference type="InterPro" id="IPR050295">
    <property type="entry name" value="Plant_2OG-oxidoreductases"/>
</dbReference>
<gene>
    <name evidence="7" type="ORF">PAHAL_2G080900</name>
</gene>
<dbReference type="PANTHER" id="PTHR47991">
    <property type="entry name" value="OXOGLUTARATE/IRON-DEPENDENT DIOXYGENASE"/>
    <property type="match status" value="1"/>
</dbReference>